<sequence length="153" mass="16557">MKRHMGVFWAMTLVAMSVQAEMRLSETPLSDAELATLRGGFFLDGLEIAIGLEQVVAVNGETQVINHLRIPNLNQRLTGDGLSLQMESLVAQSIGSDGLRLTTGAAGDGGWMTVLQNSLNSVTIQQIRQLDIELNNIGNVYRLPQDAGLPMLP</sequence>
<dbReference type="OrthoDB" id="6367049at2"/>
<dbReference type="EMBL" id="PTIT01000001">
    <property type="protein sequence ID" value="PPK53668.1"/>
    <property type="molecule type" value="Genomic_DNA"/>
</dbReference>
<comment type="caution">
    <text evidence="2">The sequence shown here is derived from an EMBL/GenBank/DDBJ whole genome shotgun (WGS) entry which is preliminary data.</text>
</comment>
<dbReference type="Proteomes" id="UP000239648">
    <property type="component" value="Unassembled WGS sequence"/>
</dbReference>
<dbReference type="EMBL" id="PTIU01000001">
    <property type="protein sequence ID" value="PPK56482.1"/>
    <property type="molecule type" value="Genomic_DNA"/>
</dbReference>
<protein>
    <submittedName>
        <fullName evidence="2">Uncharacterized protein</fullName>
    </submittedName>
</protein>
<evidence type="ECO:0000313" key="1">
    <source>
        <dbReference type="EMBL" id="PPK53668.1"/>
    </source>
</evidence>
<gene>
    <name evidence="2" type="ORF">B0H24_1001182</name>
    <name evidence="1" type="ORF">BY455_101182</name>
</gene>
<evidence type="ECO:0000313" key="3">
    <source>
        <dbReference type="Proteomes" id="UP000239446"/>
    </source>
</evidence>
<dbReference type="AlphaFoldDB" id="A0A2S6GB63"/>
<reference evidence="2 3" key="2">
    <citation type="submission" date="2018-02" db="EMBL/GenBank/DDBJ databases">
        <title>Subsurface microbial communities from deep shales in Ohio and West Virginia, USA.</title>
        <authorList>
            <person name="Wrighton K."/>
        </authorList>
    </citation>
    <scope>NUCLEOTIDE SEQUENCE [LARGE SCALE GENOMIC DNA]</scope>
    <source>
        <strain evidence="2 3">UTICA-S1B9</strain>
    </source>
</reference>
<reference evidence="1 4" key="1">
    <citation type="submission" date="2018-02" db="EMBL/GenBank/DDBJ databases">
        <title>Deep subsurface shale carbon reservoir microbial communities from Ohio and West Virginia, USA.</title>
        <authorList>
            <person name="Wrighton K."/>
        </authorList>
    </citation>
    <scope>NUCLEOTIDE SEQUENCE [LARGE SCALE GENOMIC DNA]</scope>
    <source>
        <strain evidence="1 4">UTICA-S1B6</strain>
    </source>
</reference>
<accession>A0A2S6GB63</accession>
<dbReference type="RefSeq" id="WP_104414744.1">
    <property type="nucleotide sequence ID" value="NZ_PTIT01000001.1"/>
</dbReference>
<dbReference type="Proteomes" id="UP000239446">
    <property type="component" value="Unassembled WGS sequence"/>
</dbReference>
<evidence type="ECO:0000313" key="2">
    <source>
        <dbReference type="EMBL" id="PPK56482.1"/>
    </source>
</evidence>
<organism evidence="2 3">
    <name type="scientific">Marinobacter persicus</name>
    <dbReference type="NCBI Taxonomy" id="930118"/>
    <lineage>
        <taxon>Bacteria</taxon>
        <taxon>Pseudomonadati</taxon>
        <taxon>Pseudomonadota</taxon>
        <taxon>Gammaproteobacteria</taxon>
        <taxon>Pseudomonadales</taxon>
        <taxon>Marinobacteraceae</taxon>
        <taxon>Marinobacter</taxon>
    </lineage>
</organism>
<name>A0A2S6GB63_9GAMM</name>
<evidence type="ECO:0000313" key="4">
    <source>
        <dbReference type="Proteomes" id="UP000239648"/>
    </source>
</evidence>
<keyword evidence="4" id="KW-1185">Reference proteome</keyword>
<proteinExistence type="predicted"/>